<feature type="transmembrane region" description="Helical" evidence="6">
    <location>
        <begin position="203"/>
        <end position="224"/>
    </location>
</feature>
<dbReference type="Pfam" id="PF01943">
    <property type="entry name" value="Polysacc_synt"/>
    <property type="match status" value="1"/>
</dbReference>
<evidence type="ECO:0000256" key="5">
    <source>
        <dbReference type="ARBA" id="ARBA00023136"/>
    </source>
</evidence>
<gene>
    <name evidence="8" type="ORF">DWU89_07575</name>
    <name evidence="7" type="ORF">H8784_07405</name>
</gene>
<evidence type="ECO:0000256" key="2">
    <source>
        <dbReference type="ARBA" id="ARBA00022475"/>
    </source>
</evidence>
<comment type="caution">
    <text evidence="8">The sequence shown here is derived from an EMBL/GenBank/DDBJ whole genome shotgun (WGS) entry which is preliminary data.</text>
</comment>
<feature type="transmembrane region" description="Helical" evidence="6">
    <location>
        <begin position="245"/>
        <end position="266"/>
    </location>
</feature>
<dbReference type="AlphaFoldDB" id="A0A3D8HFE6"/>
<keyword evidence="10" id="KW-1185">Reference proteome</keyword>
<reference evidence="7 10" key="2">
    <citation type="submission" date="2020-08" db="EMBL/GenBank/DDBJ databases">
        <title>Genome public.</title>
        <authorList>
            <person name="Liu C."/>
            <person name="Sun Q."/>
        </authorList>
    </citation>
    <scope>NUCLEOTIDE SEQUENCE [LARGE SCALE GENOMIC DNA]</scope>
    <source>
        <strain evidence="7 10">426_9</strain>
    </source>
</reference>
<dbReference type="InterPro" id="IPR050833">
    <property type="entry name" value="Poly_Biosynth_Transport"/>
</dbReference>
<evidence type="ECO:0000256" key="3">
    <source>
        <dbReference type="ARBA" id="ARBA00022692"/>
    </source>
</evidence>
<keyword evidence="4 6" id="KW-1133">Transmembrane helix</keyword>
<comment type="subcellular location">
    <subcellularLocation>
        <location evidence="1">Cell membrane</location>
        <topology evidence="1">Multi-pass membrane protein</topology>
    </subcellularLocation>
</comment>
<feature type="transmembrane region" description="Helical" evidence="6">
    <location>
        <begin position="286"/>
        <end position="308"/>
    </location>
</feature>
<name>A0A3D8HFE6_9BACT</name>
<feature type="transmembrane region" description="Helical" evidence="6">
    <location>
        <begin position="329"/>
        <end position="349"/>
    </location>
</feature>
<keyword evidence="3 6" id="KW-0812">Transmembrane</keyword>
<protein>
    <submittedName>
        <fullName evidence="7">Oligosaccharide flippase family protein</fullName>
    </submittedName>
</protein>
<feature type="transmembrane region" description="Helical" evidence="6">
    <location>
        <begin position="395"/>
        <end position="411"/>
    </location>
</feature>
<accession>A0A3D8HFE6</accession>
<dbReference type="EMBL" id="JACRTI010000013">
    <property type="protein sequence ID" value="MBC8601548.1"/>
    <property type="molecule type" value="Genomic_DNA"/>
</dbReference>
<feature type="transmembrane region" description="Helical" evidence="6">
    <location>
        <begin position="144"/>
        <end position="164"/>
    </location>
</feature>
<evidence type="ECO:0000256" key="4">
    <source>
        <dbReference type="ARBA" id="ARBA00022989"/>
    </source>
</evidence>
<keyword evidence="5 6" id="KW-0472">Membrane</keyword>
<sequence>MHLLSKFQSFLLQGNERTVLAKKNIIASLGLKCISILISLQVVPLTIGYIDTVKYGIWLTLSSIISWLSFFDLGFAHGFRNRFAEAKAKGDMQTAKEYLSTTYAVLSILFTLIFIGITVANHYIHWSEILIIDRQYNAELHTVFGLLACFFCLNIVGSVLTTMLMADQKPAMASLIQTGGQVLAFITIYVLTKTTAGNLVNLAIAFSGIPCILLLIVSFFIFRTERYKPITPSFRFIRFSLTKNIIGLGGQFFIIMIAMMFIYQFMNIIISRVKGPEAVTEYNIAYKYFNTLNMFATIILTPFWSAFTDAYTKKDFRWMKQVHRKLERMWLIFILPVSAFMLICSNQIYKWWIGNDVKISLSVSSMVAIYVLAQTLVGVYTTLINGTGKVRIQMLIYLFFSISALPVINYGCEKMGIIGALLFPTVVCLFQVIMGRKQLTKIIMNKDYGIYSK</sequence>
<feature type="transmembrane region" description="Helical" evidence="6">
    <location>
        <begin position="417"/>
        <end position="434"/>
    </location>
</feature>
<reference evidence="8 9" key="1">
    <citation type="submission" date="2018-07" db="EMBL/GenBank/DDBJ databases">
        <title>Parabacteroides acidifaciens nov. sp., isolated from human feces.</title>
        <authorList>
            <person name="Wang Y.J."/>
        </authorList>
    </citation>
    <scope>NUCLEOTIDE SEQUENCE [LARGE SCALE GENOMIC DNA]</scope>
    <source>
        <strain evidence="8 9">426-9</strain>
    </source>
</reference>
<organism evidence="8 9">
    <name type="scientific">Parabacteroides acidifaciens</name>
    <dbReference type="NCBI Taxonomy" id="2290935"/>
    <lineage>
        <taxon>Bacteria</taxon>
        <taxon>Pseudomonadati</taxon>
        <taxon>Bacteroidota</taxon>
        <taxon>Bacteroidia</taxon>
        <taxon>Bacteroidales</taxon>
        <taxon>Tannerellaceae</taxon>
        <taxon>Parabacteroides</taxon>
    </lineage>
</organism>
<evidence type="ECO:0000313" key="7">
    <source>
        <dbReference type="EMBL" id="MBC8601548.1"/>
    </source>
</evidence>
<dbReference type="PANTHER" id="PTHR30250">
    <property type="entry name" value="PST FAMILY PREDICTED COLANIC ACID TRANSPORTER"/>
    <property type="match status" value="1"/>
</dbReference>
<evidence type="ECO:0000256" key="1">
    <source>
        <dbReference type="ARBA" id="ARBA00004651"/>
    </source>
</evidence>
<evidence type="ECO:0000313" key="8">
    <source>
        <dbReference type="EMBL" id="RDU49699.1"/>
    </source>
</evidence>
<evidence type="ECO:0000313" key="10">
    <source>
        <dbReference type="Proteomes" id="UP000629596"/>
    </source>
</evidence>
<feature type="transmembrane region" description="Helical" evidence="6">
    <location>
        <begin position="56"/>
        <end position="79"/>
    </location>
</feature>
<dbReference type="GO" id="GO:0005886">
    <property type="term" value="C:plasma membrane"/>
    <property type="evidence" value="ECO:0007669"/>
    <property type="project" value="UniProtKB-SubCell"/>
</dbReference>
<proteinExistence type="predicted"/>
<feature type="transmembrane region" description="Helical" evidence="6">
    <location>
        <begin position="361"/>
        <end position="383"/>
    </location>
</feature>
<dbReference type="EMBL" id="QREV01000013">
    <property type="protein sequence ID" value="RDU49699.1"/>
    <property type="molecule type" value="Genomic_DNA"/>
</dbReference>
<dbReference type="Proteomes" id="UP000629596">
    <property type="component" value="Unassembled WGS sequence"/>
</dbReference>
<keyword evidence="2" id="KW-1003">Cell membrane</keyword>
<dbReference type="RefSeq" id="WP_115499042.1">
    <property type="nucleotide sequence ID" value="NZ_JACRTI010000013.1"/>
</dbReference>
<feature type="transmembrane region" description="Helical" evidence="6">
    <location>
        <begin position="29"/>
        <end position="50"/>
    </location>
</feature>
<dbReference type="Proteomes" id="UP000256321">
    <property type="component" value="Unassembled WGS sequence"/>
</dbReference>
<feature type="transmembrane region" description="Helical" evidence="6">
    <location>
        <begin position="171"/>
        <end position="191"/>
    </location>
</feature>
<evidence type="ECO:0000313" key="9">
    <source>
        <dbReference type="Proteomes" id="UP000256321"/>
    </source>
</evidence>
<feature type="transmembrane region" description="Helical" evidence="6">
    <location>
        <begin position="100"/>
        <end position="124"/>
    </location>
</feature>
<dbReference type="InterPro" id="IPR002797">
    <property type="entry name" value="Polysacc_synth"/>
</dbReference>
<evidence type="ECO:0000256" key="6">
    <source>
        <dbReference type="SAM" id="Phobius"/>
    </source>
</evidence>
<dbReference type="PANTHER" id="PTHR30250:SF11">
    <property type="entry name" value="O-ANTIGEN TRANSPORTER-RELATED"/>
    <property type="match status" value="1"/>
</dbReference>